<reference evidence="2" key="1">
    <citation type="submission" date="2020-10" db="EMBL/GenBank/DDBJ databases">
        <authorList>
            <person name="Gilroy R."/>
        </authorList>
    </citation>
    <scope>NUCLEOTIDE SEQUENCE</scope>
    <source>
        <strain evidence="2">CHK157-1446</strain>
    </source>
</reference>
<evidence type="ECO:0000256" key="1">
    <source>
        <dbReference type="SAM" id="Phobius"/>
    </source>
</evidence>
<feature type="transmembrane region" description="Helical" evidence="1">
    <location>
        <begin position="65"/>
        <end position="86"/>
    </location>
</feature>
<dbReference type="Proteomes" id="UP000823982">
    <property type="component" value="Unassembled WGS sequence"/>
</dbReference>
<sequence>MPPYTLMACSLGEPLLRQSKISGILGFFVDNPEYAFALYIAAMSLAAFAMYGIDKLRAIKGRRRIRERTLLTVSALGGALGGLIAMQLFRHKTLHAKFYAVNGVALAAHAAIFILTANLGG</sequence>
<keyword evidence="1" id="KW-0812">Transmembrane</keyword>
<organism evidence="2 3">
    <name type="scientific">Candidatus Faeciplasma gallinarum</name>
    <dbReference type="NCBI Taxonomy" id="2840799"/>
    <lineage>
        <taxon>Bacteria</taxon>
        <taxon>Bacillati</taxon>
        <taxon>Bacillota</taxon>
        <taxon>Clostridia</taxon>
        <taxon>Eubacteriales</taxon>
        <taxon>Oscillospiraceae</taxon>
        <taxon>Oscillospiraceae incertae sedis</taxon>
        <taxon>Candidatus Faeciplasma</taxon>
    </lineage>
</organism>
<dbReference type="InterPro" id="IPR010718">
    <property type="entry name" value="DUF1294"/>
</dbReference>
<comment type="caution">
    <text evidence="2">The sequence shown here is derived from an EMBL/GenBank/DDBJ whole genome shotgun (WGS) entry which is preliminary data.</text>
</comment>
<keyword evidence="1" id="KW-1133">Transmembrane helix</keyword>
<gene>
    <name evidence="2" type="ORF">IAD01_01820</name>
</gene>
<accession>A0A9D1EML8</accession>
<protein>
    <submittedName>
        <fullName evidence="2">DUF1294 domain-containing protein</fullName>
    </submittedName>
</protein>
<dbReference type="Pfam" id="PF06961">
    <property type="entry name" value="DUF1294"/>
    <property type="match status" value="1"/>
</dbReference>
<evidence type="ECO:0000313" key="2">
    <source>
        <dbReference type="EMBL" id="HIS24125.1"/>
    </source>
</evidence>
<feature type="transmembrane region" description="Helical" evidence="1">
    <location>
        <begin position="34"/>
        <end position="53"/>
    </location>
</feature>
<dbReference type="AlphaFoldDB" id="A0A9D1EML8"/>
<dbReference type="EMBL" id="DVIR01000012">
    <property type="protein sequence ID" value="HIS24125.1"/>
    <property type="molecule type" value="Genomic_DNA"/>
</dbReference>
<name>A0A9D1EML8_9FIRM</name>
<feature type="transmembrane region" description="Helical" evidence="1">
    <location>
        <begin position="98"/>
        <end position="119"/>
    </location>
</feature>
<evidence type="ECO:0000313" key="3">
    <source>
        <dbReference type="Proteomes" id="UP000823982"/>
    </source>
</evidence>
<reference evidence="2" key="2">
    <citation type="journal article" date="2021" name="PeerJ">
        <title>Extensive microbial diversity within the chicken gut microbiome revealed by metagenomics and culture.</title>
        <authorList>
            <person name="Gilroy R."/>
            <person name="Ravi A."/>
            <person name="Getino M."/>
            <person name="Pursley I."/>
            <person name="Horton D.L."/>
            <person name="Alikhan N.F."/>
            <person name="Baker D."/>
            <person name="Gharbi K."/>
            <person name="Hall N."/>
            <person name="Watson M."/>
            <person name="Adriaenssens E.M."/>
            <person name="Foster-Nyarko E."/>
            <person name="Jarju S."/>
            <person name="Secka A."/>
            <person name="Antonio M."/>
            <person name="Oren A."/>
            <person name="Chaudhuri R.R."/>
            <person name="La Ragione R."/>
            <person name="Hildebrand F."/>
            <person name="Pallen M.J."/>
        </authorList>
    </citation>
    <scope>NUCLEOTIDE SEQUENCE</scope>
    <source>
        <strain evidence="2">CHK157-1446</strain>
    </source>
</reference>
<keyword evidence="1" id="KW-0472">Membrane</keyword>
<proteinExistence type="predicted"/>